<dbReference type="CDD" id="cd10548">
    <property type="entry name" value="cupin_CDO"/>
    <property type="match status" value="1"/>
</dbReference>
<evidence type="ECO:0000256" key="1">
    <source>
        <dbReference type="SAM" id="MobiDB-lite"/>
    </source>
</evidence>
<gene>
    <name evidence="2" type="ORF">DFQ15_10441</name>
</gene>
<dbReference type="SUPFAM" id="SSF51182">
    <property type="entry name" value="RmlC-like cupins"/>
    <property type="match status" value="1"/>
</dbReference>
<feature type="compositionally biased region" description="Polar residues" evidence="1">
    <location>
        <begin position="22"/>
        <end position="31"/>
    </location>
</feature>
<feature type="region of interest" description="Disordered" evidence="1">
    <location>
        <begin position="1"/>
        <end position="45"/>
    </location>
</feature>
<evidence type="ECO:0000313" key="2">
    <source>
        <dbReference type="EMBL" id="PYE78849.1"/>
    </source>
</evidence>
<sequence length="584" mass="63853">MKLTPTANTCDSPALRCDPEFPSSSAQTSRARPSFPASPDSGLSLQRRAVGDTGVQATRPPRVALASTATSSPTALPEGAWERLQNLPPSLSGCLTPSEQKLVADTIGELRHHVEAGQLNFVPVFGHWSLRTDNHRVLGKASQADVVEGRDTLPASIKDYGMDFVSSTVFRGTPRHPGAVASITARIDDQVAGIVLKLPLARAEELLMGLLERELLSEADLRAVADVEGQPRSNLMYRPAVRPVVLDDGSTVHALVFETNPHGAKSLSRVFDDADGLTPPRLAYFMTAQGGFEHAGQRLGGSSLDYWRAGMQLLEKSGIRPPALLGEAYDIASTSESLPEPLEMMCGAATPRGSWHEQRDRLARAERSLPQVYTTLQAPEAQARHHQHQEAMDSALTRLRSSTPALQRQADGADFRDVVADALPQLLRDIGFQPEIYAAKSKETLGYGRYLLHSDTTPENNFCLQIFAFDPTQKTPIHNHPNECASFIALGQLRERLYDDGKNAVKRDDKRFVKKLVGNERPQSSWAGFNAQELDIPHSLKNKSDSLAVSVHLYRDMDGISGGAQVAAKDRFERMPSQEPEVVQ</sequence>
<dbReference type="Proteomes" id="UP000247540">
    <property type="component" value="Unassembled WGS sequence"/>
</dbReference>
<dbReference type="EMBL" id="QJTC01000004">
    <property type="protein sequence ID" value="PYE78849.1"/>
    <property type="molecule type" value="Genomic_DNA"/>
</dbReference>
<accession>A0A318SJ59</accession>
<evidence type="ECO:0000313" key="3">
    <source>
        <dbReference type="Proteomes" id="UP000247540"/>
    </source>
</evidence>
<feature type="compositionally biased region" description="Polar residues" evidence="1">
    <location>
        <begin position="1"/>
        <end position="11"/>
    </location>
</feature>
<keyword evidence="3" id="KW-1185">Reference proteome</keyword>
<dbReference type="InterPro" id="IPR011051">
    <property type="entry name" value="RmlC_Cupin_sf"/>
</dbReference>
<dbReference type="Gene3D" id="2.60.120.10">
    <property type="entry name" value="Jelly Rolls"/>
    <property type="match status" value="1"/>
</dbReference>
<dbReference type="InterPro" id="IPR014710">
    <property type="entry name" value="RmlC-like_jellyroll"/>
</dbReference>
<name>A0A318SJ59_9BURK</name>
<reference evidence="2 3" key="1">
    <citation type="submission" date="2018-06" db="EMBL/GenBank/DDBJ databases">
        <title>Genomic Encyclopedia of Type Strains, Phase III (KMG-III): the genomes of soil and plant-associated and newly described type strains.</title>
        <authorList>
            <person name="Whitman W."/>
        </authorList>
    </citation>
    <scope>NUCLEOTIDE SEQUENCE [LARGE SCALE GENOMIC DNA]</scope>
    <source>
        <strain evidence="2 3">CECT 7646</strain>
    </source>
</reference>
<dbReference type="AlphaFoldDB" id="A0A318SJ59"/>
<organism evidence="2 3">
    <name type="scientific">Xylophilus ampelinus</name>
    <dbReference type="NCBI Taxonomy" id="54067"/>
    <lineage>
        <taxon>Bacteria</taxon>
        <taxon>Pseudomonadati</taxon>
        <taxon>Pseudomonadota</taxon>
        <taxon>Betaproteobacteria</taxon>
        <taxon>Burkholderiales</taxon>
        <taxon>Xylophilus</taxon>
    </lineage>
</organism>
<proteinExistence type="predicted"/>
<protein>
    <submittedName>
        <fullName evidence="2">Cation transport regulator ChaC</fullName>
    </submittedName>
</protein>
<comment type="caution">
    <text evidence="2">The sequence shown here is derived from an EMBL/GenBank/DDBJ whole genome shotgun (WGS) entry which is preliminary data.</text>
</comment>
<dbReference type="OrthoDB" id="8803156at2"/>